<gene>
    <name evidence="2" type="ORF">SHEWBE_3063</name>
</gene>
<evidence type="ECO:0000256" key="1">
    <source>
        <dbReference type="SAM" id="Phobius"/>
    </source>
</evidence>
<sequence length="78" mass="8737">MADSTAAAVTCRTGYLLIVNSIDPEGITIYVNSGTSSSVPYTIYVGVFLIFKGIVKIYSKYFYFVGMPLKKKFKHKKR</sequence>
<keyword evidence="1" id="KW-0812">Transmembrane</keyword>
<reference evidence="3" key="1">
    <citation type="submission" date="2018-06" db="EMBL/GenBank/DDBJ databases">
        <authorList>
            <person name="Cea G.-C."/>
            <person name="William W."/>
        </authorList>
    </citation>
    <scope>NUCLEOTIDE SEQUENCE [LARGE SCALE GENOMIC DNA]</scope>
    <source>
        <strain evidence="3">DB21MT-2</strain>
    </source>
</reference>
<dbReference type="EMBL" id="LS483452">
    <property type="protein sequence ID" value="SQH77026.1"/>
    <property type="molecule type" value="Genomic_DNA"/>
</dbReference>
<name>A0A330M347_9GAMM</name>
<evidence type="ECO:0000313" key="3">
    <source>
        <dbReference type="Proteomes" id="UP000250123"/>
    </source>
</evidence>
<protein>
    <submittedName>
        <fullName evidence="2">Uncharacterized protein</fullName>
    </submittedName>
</protein>
<dbReference type="AlphaFoldDB" id="A0A330M347"/>
<keyword evidence="1" id="KW-0472">Membrane</keyword>
<accession>A0A330M347</accession>
<dbReference type="KEGG" id="sbk:SHEWBE_3063"/>
<keyword evidence="1" id="KW-1133">Transmembrane helix</keyword>
<organism evidence="2 3">
    <name type="scientific">Shewanella benthica</name>
    <dbReference type="NCBI Taxonomy" id="43661"/>
    <lineage>
        <taxon>Bacteria</taxon>
        <taxon>Pseudomonadati</taxon>
        <taxon>Pseudomonadota</taxon>
        <taxon>Gammaproteobacteria</taxon>
        <taxon>Alteromonadales</taxon>
        <taxon>Shewanellaceae</taxon>
        <taxon>Shewanella</taxon>
    </lineage>
</organism>
<dbReference type="Proteomes" id="UP000250123">
    <property type="component" value="Chromosome SHEWBE"/>
</dbReference>
<feature type="transmembrane region" description="Helical" evidence="1">
    <location>
        <begin position="41"/>
        <end position="64"/>
    </location>
</feature>
<evidence type="ECO:0000313" key="2">
    <source>
        <dbReference type="EMBL" id="SQH77026.1"/>
    </source>
</evidence>
<proteinExistence type="predicted"/>